<evidence type="ECO:0000313" key="8">
    <source>
        <dbReference type="Proteomes" id="UP000567795"/>
    </source>
</evidence>
<accession>A0A853A9C6</accession>
<feature type="compositionally biased region" description="Low complexity" evidence="5">
    <location>
        <begin position="62"/>
        <end position="88"/>
    </location>
</feature>
<feature type="compositionally biased region" description="Basic residues" evidence="5">
    <location>
        <begin position="20"/>
        <end position="29"/>
    </location>
</feature>
<dbReference type="Proteomes" id="UP000567795">
    <property type="component" value="Unassembled WGS sequence"/>
</dbReference>
<dbReference type="InterPro" id="IPR018313">
    <property type="entry name" value="SBP_3_CS"/>
</dbReference>
<dbReference type="SUPFAM" id="SSF53850">
    <property type="entry name" value="Periplasmic binding protein-like II"/>
    <property type="match status" value="1"/>
</dbReference>
<evidence type="ECO:0000256" key="2">
    <source>
        <dbReference type="ARBA" id="ARBA00022448"/>
    </source>
</evidence>
<feature type="region of interest" description="Disordered" evidence="5">
    <location>
        <begin position="1"/>
        <end position="29"/>
    </location>
</feature>
<dbReference type="InterPro" id="IPR001638">
    <property type="entry name" value="Solute-binding_3/MltF_N"/>
</dbReference>
<dbReference type="Pfam" id="PF00497">
    <property type="entry name" value="SBP_bac_3"/>
    <property type="match status" value="1"/>
</dbReference>
<dbReference type="RefSeq" id="WP_179815671.1">
    <property type="nucleotide sequence ID" value="NZ_JACBZD010000001.1"/>
</dbReference>
<dbReference type="PANTHER" id="PTHR30085">
    <property type="entry name" value="AMINO ACID ABC TRANSPORTER PERMEASE"/>
    <property type="match status" value="1"/>
</dbReference>
<dbReference type="InterPro" id="IPR051455">
    <property type="entry name" value="Bact_solute-bind_prot3"/>
</dbReference>
<keyword evidence="3" id="KW-0732">Signal</keyword>
<dbReference type="SMART" id="SM00062">
    <property type="entry name" value="PBPb"/>
    <property type="match status" value="1"/>
</dbReference>
<dbReference type="Gene3D" id="3.40.190.10">
    <property type="entry name" value="Periplasmic binding protein-like II"/>
    <property type="match status" value="2"/>
</dbReference>
<organism evidence="7 8">
    <name type="scientific">Allostreptomyces psammosilenae</name>
    <dbReference type="NCBI Taxonomy" id="1892865"/>
    <lineage>
        <taxon>Bacteria</taxon>
        <taxon>Bacillati</taxon>
        <taxon>Actinomycetota</taxon>
        <taxon>Actinomycetes</taxon>
        <taxon>Kitasatosporales</taxon>
        <taxon>Streptomycetaceae</taxon>
        <taxon>Allostreptomyces</taxon>
    </lineage>
</organism>
<evidence type="ECO:0000256" key="1">
    <source>
        <dbReference type="ARBA" id="ARBA00010333"/>
    </source>
</evidence>
<comment type="similarity">
    <text evidence="1 4">Belongs to the bacterial solute-binding protein 3 family.</text>
</comment>
<reference evidence="7 8" key="1">
    <citation type="submission" date="2020-07" db="EMBL/GenBank/DDBJ databases">
        <title>Sequencing the genomes of 1000 actinobacteria strains.</title>
        <authorList>
            <person name="Klenk H.-P."/>
        </authorList>
    </citation>
    <scope>NUCLEOTIDE SEQUENCE [LARGE SCALE GENOMIC DNA]</scope>
    <source>
        <strain evidence="7 8">DSM 42178</strain>
    </source>
</reference>
<dbReference type="EMBL" id="JACBZD010000001">
    <property type="protein sequence ID" value="NYI07221.1"/>
    <property type="molecule type" value="Genomic_DNA"/>
</dbReference>
<dbReference type="GO" id="GO:0030288">
    <property type="term" value="C:outer membrane-bounded periplasmic space"/>
    <property type="evidence" value="ECO:0007669"/>
    <property type="project" value="TreeGrafter"/>
</dbReference>
<evidence type="ECO:0000256" key="4">
    <source>
        <dbReference type="RuleBase" id="RU003744"/>
    </source>
</evidence>
<sequence length="364" mass="38498">MATGIDAASTAGTAADPAGRRHAGRTARRRGTALAAVLLAALPTLGLAEAASRPSPAPPGTNPANTAPAADTTAADTTAPGTATAATTTDDESASCDAEVSLRPDPTADGPELRRIRERGHLIAGVDQNSYLFGYRQQPTPEDPTGRLVGFDIDIVRAIAEEILGDPDAVEYRPLYTSNRIDAVREGEVDVLVRTTTISCERLEEIAFSTPYLAVGNQLLVPRDAEVDSLDALPDDQRVCASRDSTAADLLARLRPDPAPVLANETLDCLVMLQRGQVAGVVSHNTLLAGQVAQDPQVRVVGEPLSDAWYGVGVRHDADALLRVVNHVLEERRVDGSWQASYDEWLAPYLPGAASAPPAPVWRD</sequence>
<gene>
    <name evidence="7" type="ORF">FHU37_004164</name>
</gene>
<evidence type="ECO:0000313" key="7">
    <source>
        <dbReference type="EMBL" id="NYI07221.1"/>
    </source>
</evidence>
<feature type="region of interest" description="Disordered" evidence="5">
    <location>
        <begin position="50"/>
        <end position="114"/>
    </location>
</feature>
<keyword evidence="8" id="KW-1185">Reference proteome</keyword>
<feature type="compositionally biased region" description="Low complexity" evidence="5">
    <location>
        <begin position="1"/>
        <end position="17"/>
    </location>
</feature>
<dbReference type="PROSITE" id="PS01039">
    <property type="entry name" value="SBP_BACTERIAL_3"/>
    <property type="match status" value="1"/>
</dbReference>
<name>A0A853A9C6_9ACTN</name>
<comment type="caution">
    <text evidence="7">The sequence shown here is derived from an EMBL/GenBank/DDBJ whole genome shotgun (WGS) entry which is preliminary data.</text>
</comment>
<proteinExistence type="inferred from homology"/>
<evidence type="ECO:0000256" key="5">
    <source>
        <dbReference type="SAM" id="MobiDB-lite"/>
    </source>
</evidence>
<protein>
    <submittedName>
        <fullName evidence="7">Polar amino acid transport system substrate-binding protein</fullName>
    </submittedName>
</protein>
<dbReference type="GO" id="GO:0005576">
    <property type="term" value="C:extracellular region"/>
    <property type="evidence" value="ECO:0007669"/>
    <property type="project" value="TreeGrafter"/>
</dbReference>
<feature type="domain" description="Solute-binding protein family 3/N-terminal" evidence="6">
    <location>
        <begin position="121"/>
        <end position="348"/>
    </location>
</feature>
<evidence type="ECO:0000259" key="6">
    <source>
        <dbReference type="SMART" id="SM00062"/>
    </source>
</evidence>
<evidence type="ECO:0000256" key="3">
    <source>
        <dbReference type="ARBA" id="ARBA00022729"/>
    </source>
</evidence>
<dbReference type="AlphaFoldDB" id="A0A853A9C6"/>
<dbReference type="GO" id="GO:0006865">
    <property type="term" value="P:amino acid transport"/>
    <property type="evidence" value="ECO:0007669"/>
    <property type="project" value="TreeGrafter"/>
</dbReference>
<keyword evidence="2" id="KW-0813">Transport</keyword>
<dbReference type="PANTHER" id="PTHR30085:SF6">
    <property type="entry name" value="ABC TRANSPORTER GLUTAMINE-BINDING PROTEIN GLNH"/>
    <property type="match status" value="1"/>
</dbReference>